<dbReference type="RefSeq" id="WP_024688539.1">
    <property type="nucleotide sequence ID" value="NZ_CP159362.1"/>
</dbReference>
<reference evidence="2" key="1">
    <citation type="journal article" date="2014" name="Genome Announc.">
        <title>Draft Genome Sequences of a Phylogenetically Diverse Suite of Pseudomonas syringae Strains from Multiple Source Populations.</title>
        <authorList>
            <person name="Baltrus D.A."/>
            <person name="Yourstone S."/>
            <person name="Lind A."/>
            <person name="Guilbaud C."/>
            <person name="Sands D.C."/>
            <person name="Jones C.D."/>
            <person name="Morris C.E."/>
            <person name="Dangl J.L."/>
        </authorList>
    </citation>
    <scope>NUCLEOTIDE SEQUENCE</scope>
    <source>
        <strain evidence="2">CC1417</strain>
    </source>
</reference>
<name>A0AAU8LD47_PSESX</name>
<accession>A0AAU8LD47</accession>
<organism evidence="2">
    <name type="scientific">Pseudomonas syringae CC1417</name>
    <dbReference type="NCBI Taxonomy" id="1357272"/>
    <lineage>
        <taxon>Bacteria</taxon>
        <taxon>Pseudomonadati</taxon>
        <taxon>Pseudomonadota</taxon>
        <taxon>Gammaproteobacteria</taxon>
        <taxon>Pseudomonadales</taxon>
        <taxon>Pseudomonadaceae</taxon>
        <taxon>Pseudomonas</taxon>
        <taxon>Pseudomonas syringae</taxon>
    </lineage>
</organism>
<evidence type="ECO:0000256" key="1">
    <source>
        <dbReference type="SAM" id="MobiDB-lite"/>
    </source>
</evidence>
<proteinExistence type="predicted"/>
<protein>
    <submittedName>
        <fullName evidence="2">Uncharacterized protein</fullName>
    </submittedName>
</protein>
<reference evidence="2" key="2">
    <citation type="submission" date="2024-07" db="EMBL/GenBank/DDBJ databases">
        <title>A complete genome sequence for Pseudomonas syringae CC1417.</title>
        <authorList>
            <person name="Baltrus D.A."/>
        </authorList>
    </citation>
    <scope>NUCLEOTIDE SEQUENCE</scope>
    <source>
        <strain evidence="2">CC1417</strain>
    </source>
</reference>
<feature type="region of interest" description="Disordered" evidence="1">
    <location>
        <begin position="1"/>
        <end position="35"/>
    </location>
</feature>
<gene>
    <name evidence="2" type="ORF">N011_16030</name>
</gene>
<dbReference type="EMBL" id="CP159362">
    <property type="protein sequence ID" value="XCN66010.1"/>
    <property type="molecule type" value="Genomic_DNA"/>
</dbReference>
<evidence type="ECO:0000313" key="2">
    <source>
        <dbReference type="EMBL" id="XCN66010.1"/>
    </source>
</evidence>
<sequence>MNINSAIPMPLKPQVPVQAATPRPTEALSSNALKEQEKKEAFAKAFYTREEEPWKGKLYNVRKNTTDDVRELTKDEYLSLVKLQIHREIYNQSHMYNQFRKSVMDMRPDLAGTHFSFTLGDDAELKILDPEKKLNEDDFRWLTKSINSNAEFKDSTRTFAKLVMTAADHDSKNFSKKNTLNLLNFQDTIDLGAILMDSNNNTSERWMKQIKGNEVTKDSSLVDTYA</sequence>
<dbReference type="AlphaFoldDB" id="A0AAU8LD47"/>